<dbReference type="GO" id="GO:0017001">
    <property type="term" value="P:antibiotic catabolic process"/>
    <property type="evidence" value="ECO:0007669"/>
    <property type="project" value="InterPro"/>
</dbReference>
<comment type="similarity">
    <text evidence="2 5">Belongs to the class-C beta-lactamase family.</text>
</comment>
<evidence type="ECO:0000256" key="2">
    <source>
        <dbReference type="ARBA" id="ARBA00007840"/>
    </source>
</evidence>
<evidence type="ECO:0000256" key="3">
    <source>
        <dbReference type="ARBA" id="ARBA00022801"/>
    </source>
</evidence>
<protein>
    <recommendedName>
        <fullName evidence="5">Beta-lactamase</fullName>
        <ecNumber evidence="5">3.5.2.6</ecNumber>
    </recommendedName>
</protein>
<feature type="signal peptide" evidence="6">
    <location>
        <begin position="1"/>
        <end position="24"/>
    </location>
</feature>
<evidence type="ECO:0000313" key="8">
    <source>
        <dbReference type="EMBL" id="CAA0127112.1"/>
    </source>
</evidence>
<keyword evidence="6" id="KW-0732">Signal</keyword>
<evidence type="ECO:0000256" key="4">
    <source>
        <dbReference type="ARBA" id="ARBA00023251"/>
    </source>
</evidence>
<dbReference type="InterPro" id="IPR058136">
    <property type="entry name" value="AmpC"/>
</dbReference>
<dbReference type="InterPro" id="IPR050491">
    <property type="entry name" value="AmpC-like"/>
</dbReference>
<dbReference type="PROSITE" id="PS00336">
    <property type="entry name" value="BETA_LACTAMASE_C"/>
    <property type="match status" value="1"/>
</dbReference>
<keyword evidence="3 5" id="KW-0378">Hydrolase</keyword>
<dbReference type="InterPro" id="IPR001466">
    <property type="entry name" value="Beta-lactam-related"/>
</dbReference>
<dbReference type="Proteomes" id="UP000430146">
    <property type="component" value="Unassembled WGS sequence"/>
</dbReference>
<dbReference type="GO" id="GO:0008800">
    <property type="term" value="F:beta-lactamase activity"/>
    <property type="evidence" value="ECO:0007669"/>
    <property type="project" value="UniProtKB-UniRule"/>
</dbReference>
<reference evidence="8 9" key="1">
    <citation type="submission" date="2019-11" db="EMBL/GenBank/DDBJ databases">
        <authorList>
            <person name="Holert J."/>
        </authorList>
    </citation>
    <scope>NUCLEOTIDE SEQUENCE [LARGE SCALE GENOMIC DNA]</scope>
    <source>
        <strain evidence="8">BC8_1</strain>
    </source>
</reference>
<evidence type="ECO:0000256" key="1">
    <source>
        <dbReference type="ARBA" id="ARBA00001526"/>
    </source>
</evidence>
<dbReference type="GO" id="GO:0046677">
    <property type="term" value="P:response to antibiotic"/>
    <property type="evidence" value="ECO:0007669"/>
    <property type="project" value="UniProtKB-UniRule"/>
</dbReference>
<dbReference type="Pfam" id="PF00144">
    <property type="entry name" value="Beta-lactamase"/>
    <property type="match status" value="1"/>
</dbReference>
<evidence type="ECO:0000313" key="9">
    <source>
        <dbReference type="Proteomes" id="UP000430146"/>
    </source>
</evidence>
<evidence type="ECO:0000259" key="7">
    <source>
        <dbReference type="Pfam" id="PF00144"/>
    </source>
</evidence>
<dbReference type="NCBIfam" id="NF033085">
    <property type="entry name" value="bla_class_C"/>
    <property type="match status" value="1"/>
</dbReference>
<evidence type="ECO:0000256" key="5">
    <source>
        <dbReference type="RuleBase" id="RU361140"/>
    </source>
</evidence>
<dbReference type="InterPro" id="IPR012338">
    <property type="entry name" value="Beta-lactam/transpept-like"/>
</dbReference>
<keyword evidence="9" id="KW-1185">Reference proteome</keyword>
<feature type="chain" id="PRO_5038830896" description="Beta-lactamase" evidence="6">
    <location>
        <begin position="25"/>
        <end position="389"/>
    </location>
</feature>
<dbReference type="PANTHER" id="PTHR46825:SF8">
    <property type="entry name" value="BETA-LACTAMASE-RELATED"/>
    <property type="match status" value="1"/>
</dbReference>
<sequence length="389" mass="41173">MRSIIRAATALLSVVGLLCTLSIAGPAAGRPDALAVVVDEAFEPLLSRYDIPGLAVAVTVDGRQHHFTYGVVSRESGASVTPETIFEIGSLSKTFTATAATYAQALGRISLNEHPGTYMPELAGSAIDRATLLNLGTYTAGGLPLQFPDDVTDQTQMQTYFQRWTPDAAPGEQRRYSNPSIGLLGHLTALAMNSSFTGLVEGQLFPELGLTRSYIEVPESQMGGYAWGYDADNRPTRVSPGVLDAEAYGVKSTAADMLRFVEANIAPAGLEAPMRDAVEGTHVGYFKVADMVQGLGWERYPFPVGVDQLLAGNSTDMALQSNPAVPLTGQPTSGPALFNKTGSTNGFGAYAAFVPEERIGIVMLANKNFPVAARITAAHAVLQKLSVEA</sequence>
<organism evidence="8 9">
    <name type="scientific">Mycolicibacterium vanbaalenii</name>
    <name type="common">Mycobacterium vanbaalenii</name>
    <dbReference type="NCBI Taxonomy" id="110539"/>
    <lineage>
        <taxon>Bacteria</taxon>
        <taxon>Bacillati</taxon>
        <taxon>Actinomycetota</taxon>
        <taxon>Actinomycetes</taxon>
        <taxon>Mycobacteriales</taxon>
        <taxon>Mycobacteriaceae</taxon>
        <taxon>Mycolicibacterium</taxon>
    </lineage>
</organism>
<dbReference type="Gene3D" id="3.40.710.10">
    <property type="entry name" value="DD-peptidase/beta-lactamase superfamily"/>
    <property type="match status" value="1"/>
</dbReference>
<dbReference type="PANTHER" id="PTHR46825">
    <property type="entry name" value="D-ALANYL-D-ALANINE-CARBOXYPEPTIDASE/ENDOPEPTIDASE AMPH"/>
    <property type="match status" value="1"/>
</dbReference>
<evidence type="ECO:0000256" key="6">
    <source>
        <dbReference type="SAM" id="SignalP"/>
    </source>
</evidence>
<dbReference type="AlphaFoldDB" id="A0A5S9R3Y5"/>
<accession>A0A5S9R3Y5</accession>
<dbReference type="EMBL" id="CACSIP010000028">
    <property type="protein sequence ID" value="CAA0127112.1"/>
    <property type="molecule type" value="Genomic_DNA"/>
</dbReference>
<dbReference type="GO" id="GO:0030288">
    <property type="term" value="C:outer membrane-bounded periplasmic space"/>
    <property type="evidence" value="ECO:0007669"/>
    <property type="project" value="InterPro"/>
</dbReference>
<proteinExistence type="inferred from homology"/>
<comment type="catalytic activity">
    <reaction evidence="1 5">
        <text>a beta-lactam + H2O = a substituted beta-amino acid</text>
        <dbReference type="Rhea" id="RHEA:20401"/>
        <dbReference type="ChEBI" id="CHEBI:15377"/>
        <dbReference type="ChEBI" id="CHEBI:35627"/>
        <dbReference type="ChEBI" id="CHEBI:140347"/>
        <dbReference type="EC" id="3.5.2.6"/>
    </reaction>
</comment>
<feature type="domain" description="Beta-lactamase-related" evidence="7">
    <location>
        <begin position="38"/>
        <end position="383"/>
    </location>
</feature>
<name>A0A5S9R3Y5_MYCVN</name>
<dbReference type="SUPFAM" id="SSF56601">
    <property type="entry name" value="beta-lactamase/transpeptidase-like"/>
    <property type="match status" value="1"/>
</dbReference>
<keyword evidence="4 5" id="KW-0046">Antibiotic resistance</keyword>
<dbReference type="InterPro" id="IPR001586">
    <property type="entry name" value="Beta-lactam_class-C_AS"/>
</dbReference>
<gene>
    <name evidence="8" type="primary">ampC_2</name>
    <name evidence="8" type="ORF">AELLOGFF_05108</name>
</gene>
<dbReference type="EC" id="3.5.2.6" evidence="5"/>